<dbReference type="EMBL" id="BJZV01000008">
    <property type="protein sequence ID" value="GEP10029.1"/>
    <property type="molecule type" value="Genomic_DNA"/>
</dbReference>
<comment type="caution">
    <text evidence="1">The sequence shown here is derived from an EMBL/GenBank/DDBJ whole genome shotgun (WGS) entry which is preliminary data.</text>
</comment>
<protein>
    <submittedName>
        <fullName evidence="1">Uncharacterized protein</fullName>
    </submittedName>
</protein>
<evidence type="ECO:0000313" key="2">
    <source>
        <dbReference type="Proteomes" id="UP000321750"/>
    </source>
</evidence>
<proteinExistence type="predicted"/>
<gene>
    <name evidence="1" type="ORF">MGN01_18740</name>
</gene>
<keyword evidence="2" id="KW-1185">Reference proteome</keyword>
<dbReference type="OrthoDB" id="9877763at2"/>
<accession>A0A512JJ98</accession>
<dbReference type="RefSeq" id="WP_147046318.1">
    <property type="nucleotide sequence ID" value="NZ_BJZV01000008.1"/>
</dbReference>
<evidence type="ECO:0000313" key="1">
    <source>
        <dbReference type="EMBL" id="GEP10029.1"/>
    </source>
</evidence>
<dbReference type="Proteomes" id="UP000321750">
    <property type="component" value="Unassembled WGS sequence"/>
</dbReference>
<reference evidence="1 2" key="1">
    <citation type="submission" date="2019-07" db="EMBL/GenBank/DDBJ databases">
        <title>Whole genome shotgun sequence of Methylobacterium gnaphalii NBRC 107716.</title>
        <authorList>
            <person name="Hosoyama A."/>
            <person name="Uohara A."/>
            <person name="Ohji S."/>
            <person name="Ichikawa N."/>
        </authorList>
    </citation>
    <scope>NUCLEOTIDE SEQUENCE [LARGE SCALE GENOMIC DNA]</scope>
    <source>
        <strain evidence="1 2">NBRC 107716</strain>
    </source>
</reference>
<sequence>MAEGITFSVEGFEHVDGRLVAITRQRARGQSEALLQAEALARRLPGAAAFALRVNRDGSEVRTILGAFGDVPDDIIDGLAGG</sequence>
<organism evidence="1 2">
    <name type="scientific">Methylobacterium gnaphalii</name>
    <dbReference type="NCBI Taxonomy" id="1010610"/>
    <lineage>
        <taxon>Bacteria</taxon>
        <taxon>Pseudomonadati</taxon>
        <taxon>Pseudomonadota</taxon>
        <taxon>Alphaproteobacteria</taxon>
        <taxon>Hyphomicrobiales</taxon>
        <taxon>Methylobacteriaceae</taxon>
        <taxon>Methylobacterium</taxon>
    </lineage>
</organism>
<dbReference type="AlphaFoldDB" id="A0A512JJ98"/>
<name>A0A512JJ98_9HYPH</name>